<evidence type="ECO:0000313" key="2">
    <source>
        <dbReference type="Proteomes" id="UP000507470"/>
    </source>
</evidence>
<dbReference type="Proteomes" id="UP000507470">
    <property type="component" value="Unassembled WGS sequence"/>
</dbReference>
<reference evidence="1 2" key="1">
    <citation type="submission" date="2020-06" db="EMBL/GenBank/DDBJ databases">
        <authorList>
            <person name="Li R."/>
            <person name="Bekaert M."/>
        </authorList>
    </citation>
    <scope>NUCLEOTIDE SEQUENCE [LARGE SCALE GENOMIC DNA]</scope>
    <source>
        <strain evidence="2">wild</strain>
    </source>
</reference>
<sequence>MADLGKLKIDLSMDKTINAYPLSSLPLKQNTRSGKAKLSLFEQIDSNLYKEHAKIITFYTNLDRIQPWIKTLDIYYYDNLGKELNMILNGTIRVQDSHYSEFVDVHFPILKDILDKVLENISQTSSASISHDCHDENNNTHINELCHNKVPCVLPDSQIGLKTVLVQEDQPQKDDFQRFESNLVHTLAKTEHSHNENFSKILTAVKQCYNDILGLGKCRKLKMKMRCNWNIKPYRKTDFGS</sequence>
<proteinExistence type="predicted"/>
<keyword evidence="2" id="KW-1185">Reference proteome</keyword>
<protein>
    <submittedName>
        <fullName evidence="1">Uncharacterized protein</fullName>
    </submittedName>
</protein>
<organism evidence="1 2">
    <name type="scientific">Mytilus coruscus</name>
    <name type="common">Sea mussel</name>
    <dbReference type="NCBI Taxonomy" id="42192"/>
    <lineage>
        <taxon>Eukaryota</taxon>
        <taxon>Metazoa</taxon>
        <taxon>Spiralia</taxon>
        <taxon>Lophotrochozoa</taxon>
        <taxon>Mollusca</taxon>
        <taxon>Bivalvia</taxon>
        <taxon>Autobranchia</taxon>
        <taxon>Pteriomorphia</taxon>
        <taxon>Mytilida</taxon>
        <taxon>Mytiloidea</taxon>
        <taxon>Mytilidae</taxon>
        <taxon>Mytilinae</taxon>
        <taxon>Mytilus</taxon>
    </lineage>
</organism>
<dbReference type="EMBL" id="CACVKT020007993">
    <property type="protein sequence ID" value="CAC5412285.1"/>
    <property type="molecule type" value="Genomic_DNA"/>
</dbReference>
<name>A0A6J8DWN6_MYTCO</name>
<dbReference type="AlphaFoldDB" id="A0A6J8DWN6"/>
<gene>
    <name evidence="1" type="ORF">MCOR_45283</name>
</gene>
<accession>A0A6J8DWN6</accession>
<evidence type="ECO:0000313" key="1">
    <source>
        <dbReference type="EMBL" id="CAC5412285.1"/>
    </source>
</evidence>